<dbReference type="AlphaFoldDB" id="A0AA44NEY3"/>
<evidence type="ECO:0000313" key="2">
    <source>
        <dbReference type="Proteomes" id="UP000215827"/>
    </source>
</evidence>
<organism evidence="1 2">
    <name type="scientific">Citrobacter freundii</name>
    <dbReference type="NCBI Taxonomy" id="546"/>
    <lineage>
        <taxon>Bacteria</taxon>
        <taxon>Pseudomonadati</taxon>
        <taxon>Pseudomonadota</taxon>
        <taxon>Gammaproteobacteria</taxon>
        <taxon>Enterobacterales</taxon>
        <taxon>Enterobacteriaceae</taxon>
        <taxon>Citrobacter</taxon>
        <taxon>Citrobacter freundii complex</taxon>
    </lineage>
</organism>
<proteinExistence type="predicted"/>
<reference evidence="1 2" key="1">
    <citation type="submission" date="2017-04" db="EMBL/GenBank/DDBJ databases">
        <title>Emergence of KPC-2-producing Citrobacter isolates from sediments of a Chinese river.</title>
        <authorList>
            <person name="Zheng B."/>
        </authorList>
    </citation>
    <scope>NUCLEOTIDE SEQUENCE [LARGE SCALE GENOMIC DNA]</scope>
    <source>
        <strain evidence="1 2">C191</strain>
    </source>
</reference>
<protein>
    <submittedName>
        <fullName evidence="1">Uncharacterized protein</fullName>
    </submittedName>
</protein>
<name>A0AA44NEY3_CITFR</name>
<gene>
    <name evidence="1" type="ORF">B9P89_30080</name>
</gene>
<comment type="caution">
    <text evidence="1">The sequence shown here is derived from an EMBL/GenBank/DDBJ whole genome shotgun (WGS) entry which is preliminary data.</text>
</comment>
<accession>A0AA44NEY3</accession>
<evidence type="ECO:0000313" key="1">
    <source>
        <dbReference type="EMBL" id="OYQ91199.1"/>
    </source>
</evidence>
<dbReference type="EMBL" id="NEFA01000121">
    <property type="protein sequence ID" value="OYQ91199.1"/>
    <property type="molecule type" value="Genomic_DNA"/>
</dbReference>
<dbReference type="Proteomes" id="UP000215827">
    <property type="component" value="Unassembled WGS sequence"/>
</dbReference>
<sequence>MHLAAWLCSRIIFICRDRGGFSGGLLPVLPDSRPVHGEPVRRCSDNRCYGKCKNLGCDPNSCGPPKGAAFGGANGTRTHDQ</sequence>